<dbReference type="PANTHER" id="PTHR32166:SF74">
    <property type="entry name" value="OS05G0256350 PROTEIN"/>
    <property type="match status" value="1"/>
</dbReference>
<sequence length="178" mass="20468">MSFNALELDSFRLFTEALGQFRSRWKPPSSYEMREPLLKKAVERTKLKVKPHEDEWKKSGCSIMTDAWSDRKRRSIMNLCVNSKIGTIFLSSKESSDISHTSEMIFEYVDQCIEQVGPENVVQVVTDNASNNMGPAKLLRTKRPTIFWTSCAAHTINLILRAFENYPGSPKPLNKQRH</sequence>
<protein>
    <submittedName>
        <fullName evidence="2">HAT transposon superfamily protein</fullName>
    </submittedName>
</protein>
<reference evidence="2" key="1">
    <citation type="submission" date="2019-12" db="EMBL/GenBank/DDBJ databases">
        <authorList>
            <person name="Scholes J."/>
        </authorList>
    </citation>
    <scope>NUCLEOTIDE SEQUENCE</scope>
</reference>
<dbReference type="SUPFAM" id="SSF53098">
    <property type="entry name" value="Ribonuclease H-like"/>
    <property type="match status" value="1"/>
</dbReference>
<dbReference type="InterPro" id="IPR007021">
    <property type="entry name" value="DUF659"/>
</dbReference>
<evidence type="ECO:0000313" key="2">
    <source>
        <dbReference type="EMBL" id="CAA0824419.1"/>
    </source>
</evidence>
<organism evidence="2 3">
    <name type="scientific">Striga hermonthica</name>
    <name type="common">Purple witchweed</name>
    <name type="synonym">Buchnera hermonthica</name>
    <dbReference type="NCBI Taxonomy" id="68872"/>
    <lineage>
        <taxon>Eukaryota</taxon>
        <taxon>Viridiplantae</taxon>
        <taxon>Streptophyta</taxon>
        <taxon>Embryophyta</taxon>
        <taxon>Tracheophyta</taxon>
        <taxon>Spermatophyta</taxon>
        <taxon>Magnoliopsida</taxon>
        <taxon>eudicotyledons</taxon>
        <taxon>Gunneridae</taxon>
        <taxon>Pentapetalae</taxon>
        <taxon>asterids</taxon>
        <taxon>lamiids</taxon>
        <taxon>Lamiales</taxon>
        <taxon>Orobanchaceae</taxon>
        <taxon>Buchnereae</taxon>
        <taxon>Striga</taxon>
    </lineage>
</organism>
<evidence type="ECO:0000313" key="3">
    <source>
        <dbReference type="Proteomes" id="UP001153555"/>
    </source>
</evidence>
<name>A0A9N7RBI4_STRHE</name>
<dbReference type="InterPro" id="IPR012337">
    <property type="entry name" value="RNaseH-like_sf"/>
</dbReference>
<comment type="caution">
    <text evidence="2">The sequence shown here is derived from an EMBL/GenBank/DDBJ whole genome shotgun (WGS) entry which is preliminary data.</text>
</comment>
<dbReference type="EMBL" id="CACSLK010024742">
    <property type="protein sequence ID" value="CAA0824419.1"/>
    <property type="molecule type" value="Genomic_DNA"/>
</dbReference>
<dbReference type="AlphaFoldDB" id="A0A9N7RBI4"/>
<feature type="domain" description="DUF659" evidence="1">
    <location>
        <begin position="28"/>
        <end position="165"/>
    </location>
</feature>
<dbReference type="Pfam" id="PF04937">
    <property type="entry name" value="DUF659"/>
    <property type="match status" value="1"/>
</dbReference>
<evidence type="ECO:0000259" key="1">
    <source>
        <dbReference type="Pfam" id="PF04937"/>
    </source>
</evidence>
<dbReference type="OrthoDB" id="2012664at2759"/>
<dbReference type="Proteomes" id="UP001153555">
    <property type="component" value="Unassembled WGS sequence"/>
</dbReference>
<proteinExistence type="predicted"/>
<dbReference type="PANTHER" id="PTHR32166">
    <property type="entry name" value="OSJNBA0013A04.12 PROTEIN"/>
    <property type="match status" value="1"/>
</dbReference>
<keyword evidence="3" id="KW-1185">Reference proteome</keyword>
<gene>
    <name evidence="2" type="ORF">SHERM_21365</name>
</gene>
<accession>A0A9N7RBI4</accession>